<gene>
    <name evidence="2" type="ORF">D7X96_17135</name>
</gene>
<dbReference type="EMBL" id="RAWM01000040">
    <property type="protein sequence ID" value="RKH68570.1"/>
    <property type="molecule type" value="Genomic_DNA"/>
</dbReference>
<dbReference type="RefSeq" id="WP_147468329.1">
    <property type="nucleotide sequence ID" value="NZ_RAWM01000040.1"/>
</dbReference>
<evidence type="ECO:0000313" key="2">
    <source>
        <dbReference type="EMBL" id="RKH68570.1"/>
    </source>
</evidence>
<feature type="signal peptide" evidence="1">
    <location>
        <begin position="1"/>
        <end position="19"/>
    </location>
</feature>
<dbReference type="Proteomes" id="UP000282656">
    <property type="component" value="Unassembled WGS sequence"/>
</dbReference>
<sequence>MRHTAALLGWLLLCGCQSAGGGQARREYQQTIDSGTNACRTNPAYCAAMPTRVRATAQAGASVAGALKAMDAAALARLRELLKECANEADWDVNLRLLDGKTPTAKQCQEQVGTDASGKPITRAMQWGQEKHAVALRCVQKRLAVERPGGFSVEQRYRYDRTSRALELITSAEEQAMLRAGRTGQLRGTLVPDVVIHSGDPLRAEAVFDFKFPCPIGGRTDWRPYPQGHPYELLDQGRLYAEALRTMVFRVSPILGVY</sequence>
<organism evidence="2 3">
    <name type="scientific">Corallococcus interemptor</name>
    <dbReference type="NCBI Taxonomy" id="2316720"/>
    <lineage>
        <taxon>Bacteria</taxon>
        <taxon>Pseudomonadati</taxon>
        <taxon>Myxococcota</taxon>
        <taxon>Myxococcia</taxon>
        <taxon>Myxococcales</taxon>
        <taxon>Cystobacterineae</taxon>
        <taxon>Myxococcaceae</taxon>
        <taxon>Corallococcus</taxon>
    </lineage>
</organism>
<proteinExistence type="predicted"/>
<protein>
    <recommendedName>
        <fullName evidence="4">Lipoprotein</fullName>
    </recommendedName>
</protein>
<keyword evidence="3" id="KW-1185">Reference proteome</keyword>
<keyword evidence="1" id="KW-0732">Signal</keyword>
<evidence type="ECO:0008006" key="4">
    <source>
        <dbReference type="Google" id="ProtNLM"/>
    </source>
</evidence>
<feature type="chain" id="PRO_5017417885" description="Lipoprotein" evidence="1">
    <location>
        <begin position="20"/>
        <end position="258"/>
    </location>
</feature>
<comment type="caution">
    <text evidence="2">The sequence shown here is derived from an EMBL/GenBank/DDBJ whole genome shotgun (WGS) entry which is preliminary data.</text>
</comment>
<evidence type="ECO:0000256" key="1">
    <source>
        <dbReference type="SAM" id="SignalP"/>
    </source>
</evidence>
<dbReference type="PROSITE" id="PS51257">
    <property type="entry name" value="PROKAR_LIPOPROTEIN"/>
    <property type="match status" value="1"/>
</dbReference>
<dbReference type="AlphaFoldDB" id="A0A3A8QNV8"/>
<evidence type="ECO:0000313" key="3">
    <source>
        <dbReference type="Proteomes" id="UP000282656"/>
    </source>
</evidence>
<reference evidence="3" key="1">
    <citation type="submission" date="2018-09" db="EMBL/GenBank/DDBJ databases">
        <authorList>
            <person name="Livingstone P.G."/>
            <person name="Whitworth D.E."/>
        </authorList>
    </citation>
    <scope>NUCLEOTIDE SEQUENCE [LARGE SCALE GENOMIC DNA]</scope>
    <source>
        <strain evidence="3">AB047A</strain>
    </source>
</reference>
<dbReference type="OrthoDB" id="5501681at2"/>
<accession>A0A3A8QNV8</accession>
<name>A0A3A8QNV8_9BACT</name>